<dbReference type="KEGG" id="bbet:F8237_32695"/>
<dbReference type="Proteomes" id="UP000325641">
    <property type="component" value="Chromosome"/>
</dbReference>
<dbReference type="SUPFAM" id="SSF53335">
    <property type="entry name" value="S-adenosyl-L-methionine-dependent methyltransferases"/>
    <property type="match status" value="1"/>
</dbReference>
<dbReference type="InterPro" id="IPR009537">
    <property type="entry name" value="DUF1156"/>
</dbReference>
<protein>
    <submittedName>
        <fullName evidence="2">DUF1156 domain-containing protein</fullName>
    </submittedName>
</protein>
<gene>
    <name evidence="2" type="ORF">F8237_32695</name>
</gene>
<dbReference type="RefSeq" id="WP_151650192.1">
    <property type="nucleotide sequence ID" value="NZ_CP044543.1"/>
</dbReference>
<dbReference type="AlphaFoldDB" id="A0A5P6PFU9"/>
<name>A0A5P6PFU9_9BRAD</name>
<dbReference type="OrthoDB" id="3197274at2"/>
<dbReference type="Pfam" id="PF06634">
    <property type="entry name" value="DUF1156"/>
    <property type="match status" value="1"/>
</dbReference>
<sequence length="962" mass="106282">MALAAKDRKKLIEVSIPLEAINAEARRRKQKAPKGYPTSFHKYWAQRPVAACRAVLFSQIVDDPASCIEEFPTIEAQNVERDRLHRLIERMLPWEVSNDEAILSEARYEIARSVARGRSEKLPPLGEMKPQAIIDYLQAHAPPVFDPFSGGASMPLEAQRLGLKAIGSDLNPVAVLIGKALVELPQKFTGRRPINPEVNELHQWRGAQGLAEDVRFYARWMRQEAEKRLEQFYPKVTLEDGKEATVVAWLWARTVRSPDPKAGGAYVPLASTFLLSSKEGREVVAVPQVNRFTQTWTVEINDHPTSEQIKLARSGTKKGSATFACLLTGVPIDGRYIDEEASEGRMRSRLVATVIESRNGRRYVAPTLQHEATAQRAVEFLATSGEAMDIPLQECRGTFGSNAQGRRYGFRRFSDYFSPRQLLAAVTFSDLVMSVRTRVLEDGLACWSDPTIADRRPIAEGGLGPVAYADTIATMMSIVQARMNLYGSSLCKWLTKDNAMASAIAQKGIEMAFDFAEGNPLAKSSADILTCSEAVAGCLELLCPAAPATIEVADAASTNVVDQLIVATDPPYLDNISYADLSDYFYVWHRRSLKSIWPDLFRRLVTPKTEEIVAEKYRHGGEAAAAAFFMAGMKSVLTRLSKTVADDYPLTLFYAYKQSDAEADRQSPTGWSAFLQAVVDANLSIDATWPLRTELTAALKQNVNSLASSIVLVCRLRHLAAPTTTRADYIRALRREMPDALAEIRRGGVAPTDLQQAAIGPGIGIFTRYAQVLNTDGTPMLVSDALRLINQVREEITSTGDADYDNETRFALDWFAAKGFENGRSGDAITMTNAVNVSLDGLNAAGFFSARSGGARLLRRDELPNAWDPALDARATVWEACQHLVKRLTAEDGGVEAAAVLYNRLGALADPAHALARRLYDICEQKQWASEGRVYNQLHQEWAVIEKRAAELADTRTDLFTR</sequence>
<dbReference type="InterPro" id="IPR029063">
    <property type="entry name" value="SAM-dependent_MTases_sf"/>
</dbReference>
<dbReference type="REBASE" id="354798">
    <property type="entry name" value="M.BbeHG1ORF32695P"/>
</dbReference>
<proteinExistence type="predicted"/>
<feature type="domain" description="DUF1156" evidence="1">
    <location>
        <begin position="16"/>
        <end position="86"/>
    </location>
</feature>
<accession>A0A5P6PFU9</accession>
<dbReference type="Gene3D" id="3.40.50.150">
    <property type="entry name" value="Vaccinia Virus protein VP39"/>
    <property type="match status" value="1"/>
</dbReference>
<reference evidence="3" key="1">
    <citation type="submission" date="2019-10" db="EMBL/GenBank/DDBJ databases">
        <title>Complete Genome Sequence of Bradyrhizobium betae type strain PL7HG1T.</title>
        <authorList>
            <person name="Bromfield E.S.P."/>
            <person name="Cloutier S."/>
        </authorList>
    </citation>
    <scope>NUCLEOTIDE SEQUENCE [LARGE SCALE GENOMIC DNA]</scope>
    <source>
        <strain evidence="3">PL7HG1</strain>
    </source>
</reference>
<dbReference type="EMBL" id="CP044543">
    <property type="protein sequence ID" value="QFI76744.1"/>
    <property type="molecule type" value="Genomic_DNA"/>
</dbReference>
<evidence type="ECO:0000259" key="1">
    <source>
        <dbReference type="Pfam" id="PF06634"/>
    </source>
</evidence>
<evidence type="ECO:0000313" key="2">
    <source>
        <dbReference type="EMBL" id="QFI76744.1"/>
    </source>
</evidence>
<evidence type="ECO:0000313" key="3">
    <source>
        <dbReference type="Proteomes" id="UP000325641"/>
    </source>
</evidence>
<organism evidence="2 3">
    <name type="scientific">Bradyrhizobium betae</name>
    <dbReference type="NCBI Taxonomy" id="244734"/>
    <lineage>
        <taxon>Bacteria</taxon>
        <taxon>Pseudomonadati</taxon>
        <taxon>Pseudomonadota</taxon>
        <taxon>Alphaproteobacteria</taxon>
        <taxon>Hyphomicrobiales</taxon>
        <taxon>Nitrobacteraceae</taxon>
        <taxon>Bradyrhizobium</taxon>
    </lineage>
</organism>